<name>A0ACC0XCQ6_9ROSI</name>
<dbReference type="EMBL" id="CM047748">
    <property type="protein sequence ID" value="KAJ0015040.1"/>
    <property type="molecule type" value="Genomic_DNA"/>
</dbReference>
<gene>
    <name evidence="1" type="ORF">Pint_20730</name>
</gene>
<proteinExistence type="predicted"/>
<keyword evidence="2" id="KW-1185">Reference proteome</keyword>
<evidence type="ECO:0000313" key="2">
    <source>
        <dbReference type="Proteomes" id="UP001163603"/>
    </source>
</evidence>
<organism evidence="1 2">
    <name type="scientific">Pistacia integerrima</name>
    <dbReference type="NCBI Taxonomy" id="434235"/>
    <lineage>
        <taxon>Eukaryota</taxon>
        <taxon>Viridiplantae</taxon>
        <taxon>Streptophyta</taxon>
        <taxon>Embryophyta</taxon>
        <taxon>Tracheophyta</taxon>
        <taxon>Spermatophyta</taxon>
        <taxon>Magnoliopsida</taxon>
        <taxon>eudicotyledons</taxon>
        <taxon>Gunneridae</taxon>
        <taxon>Pentapetalae</taxon>
        <taxon>rosids</taxon>
        <taxon>malvids</taxon>
        <taxon>Sapindales</taxon>
        <taxon>Anacardiaceae</taxon>
        <taxon>Pistacia</taxon>
    </lineage>
</organism>
<sequence length="517" mass="57249">MGTLGFVSQHKKYLIFFLNVSFLLVGSVILLVTYFTSSEFLVSSSFGNNQQDCKVLEKLDGYKAKCLYLKSGNRCVSQGYIDYLYLFYCSFGRFPFLGYFLIFLWLLVLFYLLGNTASEYFCSSLESLSRLLDLSPTIAGVTLLSLGNGAPDVFASLVSFMGSGTSDIGLNTVLGAASFVTCVVVGTICICLHKRSVRVNKYAFIRDVCFFLLVLASLVVILIRGKINLWGAIGFSSMYVVYVVIVYLSVICYHISGEESETEESSSYVGDLSVPILTEKRNLEDVTSAETSNCFFCNMILYILEMPLYLPRRLTIPVVCEKKWSKPIAVTSVTLSPILVAALWNPESLMVSGIGLLTGFALGVLAFFNNREIKPSKILPIPLAGRRILNEYGLELHHSSRIGGLVGFSWVHFGHKPFTSGAHSPRLGQFTWRFDHKFNNVFEWRIPRGTGCNFRVLCRANLQHCVWAGLVSCWVLLERLSIINGDPGRPISLGDIGVFSGGIGVGTCGFAMERDEA</sequence>
<dbReference type="Proteomes" id="UP001163603">
    <property type="component" value="Chromosome 13"/>
</dbReference>
<evidence type="ECO:0000313" key="1">
    <source>
        <dbReference type="EMBL" id="KAJ0015040.1"/>
    </source>
</evidence>
<comment type="caution">
    <text evidence="1">The sequence shown here is derived from an EMBL/GenBank/DDBJ whole genome shotgun (WGS) entry which is preliminary data.</text>
</comment>
<reference evidence="2" key="1">
    <citation type="journal article" date="2023" name="G3 (Bethesda)">
        <title>Genome assembly and association tests identify interacting loci associated with vigor, precocity, and sex in interspecific pistachio rootstocks.</title>
        <authorList>
            <person name="Palmer W."/>
            <person name="Jacygrad E."/>
            <person name="Sagayaradj S."/>
            <person name="Cavanaugh K."/>
            <person name="Han R."/>
            <person name="Bertier L."/>
            <person name="Beede B."/>
            <person name="Kafkas S."/>
            <person name="Golino D."/>
            <person name="Preece J."/>
            <person name="Michelmore R."/>
        </authorList>
    </citation>
    <scope>NUCLEOTIDE SEQUENCE [LARGE SCALE GENOMIC DNA]</scope>
</reference>
<accession>A0ACC0XCQ6</accession>
<protein>
    <submittedName>
        <fullName evidence="1">Uncharacterized protein</fullName>
    </submittedName>
</protein>